<sequence length="315" mass="34566">MTALPSLRQLRYFVAIAQELNFTRAAEICFVGQSTLSAGLKELEDGLGVRLVERDRQNVALTPVGFEILDRAKAILAASEDLVEYADAAGKPMAGTIRLGVIPTIAPFLLPNVLPDIRTRCPSLKIALREDLTANLLTRLAEHQLDFILIALPYETSGLLVQELFDDEFWLVAREDDPALKGKEIHLPAKMAERLLLLEEGHCLREHTLQACKRSDIRKADGMEATSLLTLLQMVDSGMGIALLPEMAVRGGLLNGTSLVARPLAPPAPKRVIALLARSSTAHLEEFKVFSDCIQERFKRGAKSSRGAVKGLRKD</sequence>
<evidence type="ECO:0000256" key="3">
    <source>
        <dbReference type="ARBA" id="ARBA00023125"/>
    </source>
</evidence>
<evidence type="ECO:0000256" key="1">
    <source>
        <dbReference type="ARBA" id="ARBA00009437"/>
    </source>
</evidence>
<dbReference type="PANTHER" id="PTHR30346:SF10">
    <property type="entry name" value="TRANSCRIPTIONAL REGULATOR OF OXIDATIVE STRESS OXYR"/>
    <property type="match status" value="1"/>
</dbReference>
<keyword evidence="2" id="KW-0805">Transcription regulation</keyword>
<dbReference type="Proteomes" id="UP000198104">
    <property type="component" value="Unassembled WGS sequence"/>
</dbReference>
<evidence type="ECO:0000259" key="5">
    <source>
        <dbReference type="PROSITE" id="PS50931"/>
    </source>
</evidence>
<evidence type="ECO:0000256" key="2">
    <source>
        <dbReference type="ARBA" id="ARBA00023015"/>
    </source>
</evidence>
<proteinExistence type="inferred from homology"/>
<dbReference type="FunFam" id="1.10.10.10:FF:000001">
    <property type="entry name" value="LysR family transcriptional regulator"/>
    <property type="match status" value="1"/>
</dbReference>
<dbReference type="GO" id="GO:0003677">
    <property type="term" value="F:DNA binding"/>
    <property type="evidence" value="ECO:0007669"/>
    <property type="project" value="UniProtKB-KW"/>
</dbReference>
<dbReference type="InterPro" id="IPR036390">
    <property type="entry name" value="WH_DNA-bd_sf"/>
</dbReference>
<dbReference type="Pfam" id="PF03466">
    <property type="entry name" value="LysR_substrate"/>
    <property type="match status" value="1"/>
</dbReference>
<dbReference type="SUPFAM" id="SSF46785">
    <property type="entry name" value="Winged helix' DNA-binding domain"/>
    <property type="match status" value="1"/>
</dbReference>
<evidence type="ECO:0000256" key="4">
    <source>
        <dbReference type="ARBA" id="ARBA00023163"/>
    </source>
</evidence>
<protein>
    <submittedName>
        <fullName evidence="6">LysR family transcriptional regulator</fullName>
    </submittedName>
</protein>
<dbReference type="PROSITE" id="PS50931">
    <property type="entry name" value="HTH_LYSR"/>
    <property type="match status" value="1"/>
</dbReference>
<dbReference type="Gene3D" id="3.40.190.10">
    <property type="entry name" value="Periplasmic binding protein-like II"/>
    <property type="match status" value="2"/>
</dbReference>
<dbReference type="RefSeq" id="WP_088527322.1">
    <property type="nucleotide sequence ID" value="NZ_NGUO01000009.1"/>
</dbReference>
<reference evidence="6 7" key="1">
    <citation type="submission" date="2017-05" db="EMBL/GenBank/DDBJ databases">
        <title>Polynucleobacter sp. MWH-K35W1 isolated from the permanently anoxic monimolimnion of a meromictic lake.</title>
        <authorList>
            <person name="Hahn M.W."/>
        </authorList>
    </citation>
    <scope>NUCLEOTIDE SEQUENCE [LARGE SCALE GENOMIC DNA]</scope>
    <source>
        <strain evidence="6 7">MWH-K35W1</strain>
    </source>
</reference>
<dbReference type="SUPFAM" id="SSF53850">
    <property type="entry name" value="Periplasmic binding protein-like II"/>
    <property type="match status" value="1"/>
</dbReference>
<gene>
    <name evidence="6" type="ORF">CBI30_05500</name>
</gene>
<dbReference type="InterPro" id="IPR036388">
    <property type="entry name" value="WH-like_DNA-bd_sf"/>
</dbReference>
<dbReference type="GO" id="GO:0003700">
    <property type="term" value="F:DNA-binding transcription factor activity"/>
    <property type="evidence" value="ECO:0007669"/>
    <property type="project" value="InterPro"/>
</dbReference>
<name>A0A254Q7R6_9BURK</name>
<dbReference type="Pfam" id="PF00126">
    <property type="entry name" value="HTH_1"/>
    <property type="match status" value="1"/>
</dbReference>
<keyword evidence="3" id="KW-0238">DNA-binding</keyword>
<dbReference type="GO" id="GO:0032993">
    <property type="term" value="C:protein-DNA complex"/>
    <property type="evidence" value="ECO:0007669"/>
    <property type="project" value="TreeGrafter"/>
</dbReference>
<organism evidence="6 7">
    <name type="scientific">Polynucleobacter aenigmaticus</name>
    <dbReference type="NCBI Taxonomy" id="1743164"/>
    <lineage>
        <taxon>Bacteria</taxon>
        <taxon>Pseudomonadati</taxon>
        <taxon>Pseudomonadota</taxon>
        <taxon>Betaproteobacteria</taxon>
        <taxon>Burkholderiales</taxon>
        <taxon>Burkholderiaceae</taxon>
        <taxon>Polynucleobacter</taxon>
    </lineage>
</organism>
<dbReference type="PANTHER" id="PTHR30346">
    <property type="entry name" value="TRANSCRIPTIONAL DUAL REGULATOR HCAR-RELATED"/>
    <property type="match status" value="1"/>
</dbReference>
<comment type="similarity">
    <text evidence="1">Belongs to the LysR transcriptional regulatory family.</text>
</comment>
<dbReference type="AlphaFoldDB" id="A0A254Q7R6"/>
<keyword evidence="4" id="KW-0804">Transcription</keyword>
<accession>A0A254Q7R6</accession>
<dbReference type="EMBL" id="NGUO01000009">
    <property type="protein sequence ID" value="OWS71552.1"/>
    <property type="molecule type" value="Genomic_DNA"/>
</dbReference>
<evidence type="ECO:0000313" key="7">
    <source>
        <dbReference type="Proteomes" id="UP000198104"/>
    </source>
</evidence>
<dbReference type="InterPro" id="IPR000847">
    <property type="entry name" value="LysR_HTH_N"/>
</dbReference>
<dbReference type="InterPro" id="IPR005119">
    <property type="entry name" value="LysR_subst-bd"/>
</dbReference>
<evidence type="ECO:0000313" key="6">
    <source>
        <dbReference type="EMBL" id="OWS71552.1"/>
    </source>
</evidence>
<dbReference type="OrthoDB" id="9775392at2"/>
<dbReference type="CDD" id="cd08411">
    <property type="entry name" value="PBP2_OxyR"/>
    <property type="match status" value="1"/>
</dbReference>
<feature type="domain" description="HTH lysR-type" evidence="5">
    <location>
        <begin position="5"/>
        <end position="62"/>
    </location>
</feature>
<comment type="caution">
    <text evidence="6">The sequence shown here is derived from an EMBL/GenBank/DDBJ whole genome shotgun (WGS) entry which is preliminary data.</text>
</comment>
<dbReference type="Gene3D" id="1.10.10.10">
    <property type="entry name" value="Winged helix-like DNA-binding domain superfamily/Winged helix DNA-binding domain"/>
    <property type="match status" value="1"/>
</dbReference>
<keyword evidence="7" id="KW-1185">Reference proteome</keyword>